<gene>
    <name evidence="1" type="ORF">LCI18_013937</name>
</gene>
<protein>
    <submittedName>
        <fullName evidence="1">Uncharacterized protein</fullName>
    </submittedName>
</protein>
<reference evidence="1" key="1">
    <citation type="submission" date="2021-11" db="EMBL/GenBank/DDBJ databases">
        <title>Fusarium solani-melongenae Genome sequencing and assembly.</title>
        <authorList>
            <person name="Xie S."/>
            <person name="Huang L."/>
            <person name="Zhang X."/>
        </authorList>
    </citation>
    <scope>NUCLEOTIDE SEQUENCE</scope>
    <source>
        <strain evidence="1">CRI 24-3</strain>
    </source>
</reference>
<evidence type="ECO:0000313" key="1">
    <source>
        <dbReference type="EMBL" id="UPL03003.1"/>
    </source>
</evidence>
<keyword evidence="2" id="KW-1185">Reference proteome</keyword>
<evidence type="ECO:0000313" key="2">
    <source>
        <dbReference type="Proteomes" id="UP000830768"/>
    </source>
</evidence>
<sequence>MEPTELCENCSDIPFIKLHDGLLRQKWPPLSFVLGALSDILARTCPMCRLVSTAVLARTRRPNRPSEAIKVNWNPFDHYFSIPAAAASVRFLSGEVASGEYAAGGLIDPTLINNWLMTCKSKHGEKCQSPPPDANTDHGSFRMIDLRSMCIVDSSILPEFVALSYVWGRAPTLRLLAENKSDLMKPGGLLAYWDQVPLTIRDAVTLVGMLGLQYLWVDSLCLVQDDKADMEGGIKAMDTVYEQALFTIIAADGSDARHGLPGISSDTRPTVQKICEVVSGICLAVSQNVRELLKATSYQTRAWTNSGYHAAKSCLLAI</sequence>
<dbReference type="Proteomes" id="UP000830768">
    <property type="component" value="Chromosome 12"/>
</dbReference>
<organism evidence="1 2">
    <name type="scientific">Fusarium solani subsp. cucurbitae</name>
    <name type="common">Neocosmosporum cucurbitae</name>
    <dbReference type="NCBI Taxonomy" id="2747967"/>
    <lineage>
        <taxon>Eukaryota</taxon>
        <taxon>Fungi</taxon>
        <taxon>Dikarya</taxon>
        <taxon>Ascomycota</taxon>
        <taxon>Pezizomycotina</taxon>
        <taxon>Sordariomycetes</taxon>
        <taxon>Hypocreomycetidae</taxon>
        <taxon>Hypocreales</taxon>
        <taxon>Nectriaceae</taxon>
        <taxon>Fusarium</taxon>
        <taxon>Fusarium solani species complex</taxon>
    </lineage>
</organism>
<accession>A0ACD3ZPX4</accession>
<proteinExistence type="predicted"/>
<dbReference type="EMBL" id="CP090040">
    <property type="protein sequence ID" value="UPL03003.1"/>
    <property type="molecule type" value="Genomic_DNA"/>
</dbReference>
<name>A0ACD3ZPX4_FUSSC</name>